<dbReference type="GO" id="GO:0050992">
    <property type="term" value="P:dimethylallyl diphosphate biosynthetic process"/>
    <property type="evidence" value="ECO:0007669"/>
    <property type="project" value="UniProtKB-UniPathway"/>
</dbReference>
<comment type="similarity">
    <text evidence="2">Belongs to the IPP isomerase type 1 family.</text>
</comment>
<dbReference type="PANTHER" id="PTHR10885:SF0">
    <property type="entry name" value="ISOPENTENYL-DIPHOSPHATE DELTA-ISOMERASE"/>
    <property type="match status" value="1"/>
</dbReference>
<dbReference type="InterPro" id="IPR000086">
    <property type="entry name" value="NUDIX_hydrolase_dom"/>
</dbReference>
<dbReference type="RefSeq" id="WP_132088085.1">
    <property type="nucleotide sequence ID" value="NZ_JANKAQ010000002.1"/>
</dbReference>
<name>A0A4R2LR91_9FIRM</name>
<comment type="caution">
    <text evidence="7">The sequence shown here is derived from an EMBL/GenBank/DDBJ whole genome shotgun (WGS) entry which is preliminary data.</text>
</comment>
<dbReference type="PIRSF" id="PIRSF018427">
    <property type="entry name" value="Isopntndiph_ism"/>
    <property type="match status" value="1"/>
</dbReference>
<evidence type="ECO:0000313" key="8">
    <source>
        <dbReference type="Proteomes" id="UP000295711"/>
    </source>
</evidence>
<dbReference type="Pfam" id="PF00293">
    <property type="entry name" value="NUDIX"/>
    <property type="match status" value="1"/>
</dbReference>
<dbReference type="UniPathway" id="UPA00059">
    <property type="reaction ID" value="UER00104"/>
</dbReference>
<evidence type="ECO:0000256" key="2">
    <source>
        <dbReference type="ARBA" id="ARBA00007579"/>
    </source>
</evidence>
<accession>A0A4R2LR91</accession>
<dbReference type="SUPFAM" id="SSF55811">
    <property type="entry name" value="Nudix"/>
    <property type="match status" value="1"/>
</dbReference>
<keyword evidence="5 7" id="KW-0413">Isomerase</keyword>
<reference evidence="7 8" key="1">
    <citation type="submission" date="2019-03" db="EMBL/GenBank/DDBJ databases">
        <title>Genomic Encyclopedia of Type Strains, Phase IV (KMG-IV): sequencing the most valuable type-strain genomes for metagenomic binning, comparative biology and taxonomic classification.</title>
        <authorList>
            <person name="Goeker M."/>
        </authorList>
    </citation>
    <scope>NUCLEOTIDE SEQUENCE [LARGE SCALE GENOMIC DNA]</scope>
    <source>
        <strain evidence="7 8">DSM 28559</strain>
    </source>
</reference>
<dbReference type="Proteomes" id="UP000295711">
    <property type="component" value="Unassembled WGS sequence"/>
</dbReference>
<evidence type="ECO:0000256" key="1">
    <source>
        <dbReference type="ARBA" id="ARBA00004826"/>
    </source>
</evidence>
<dbReference type="EMBL" id="SLXA01000001">
    <property type="protein sequence ID" value="TCO86616.1"/>
    <property type="molecule type" value="Genomic_DNA"/>
</dbReference>
<evidence type="ECO:0000256" key="5">
    <source>
        <dbReference type="ARBA" id="ARBA00023235"/>
    </source>
</evidence>
<dbReference type="InterPro" id="IPR015797">
    <property type="entry name" value="NUDIX_hydrolase-like_dom_sf"/>
</dbReference>
<sequence>MEKQLIWVNEKDEVIGYGEKIETHRLGQLHRAFSVFIFDTTDGKMLIQRRALNKYHSGGLWSNACCSHPYKNETWAESFKRCMGEELGIRPDFADDLIVEDMVADVHHIRYAGRFKYYSGYGELSEHEMDRVFIYYPDEVIKNKIEMNEDEVAEIRWISLEELDQWLSQAPDDFSTWFAGAYALAKNGCSMRV</sequence>
<protein>
    <recommendedName>
        <fullName evidence="3">isopentenyl-diphosphate Delta-isomerase</fullName>
        <ecNumber evidence="3">5.3.3.2</ecNumber>
    </recommendedName>
</protein>
<evidence type="ECO:0000313" key="7">
    <source>
        <dbReference type="EMBL" id="TCO86616.1"/>
    </source>
</evidence>
<gene>
    <name evidence="7" type="ORF">EV212_101409</name>
</gene>
<organism evidence="7 8">
    <name type="scientific">Frisingicoccus caecimuris</name>
    <dbReference type="NCBI Taxonomy" id="1796636"/>
    <lineage>
        <taxon>Bacteria</taxon>
        <taxon>Bacillati</taxon>
        <taxon>Bacillota</taxon>
        <taxon>Clostridia</taxon>
        <taxon>Lachnospirales</taxon>
        <taxon>Lachnospiraceae</taxon>
        <taxon>Frisingicoccus</taxon>
    </lineage>
</organism>
<comment type="pathway">
    <text evidence="1">Isoprenoid biosynthesis; dimethylallyl diphosphate biosynthesis; dimethylallyl diphosphate from isopentenyl diphosphate: step 1/1.</text>
</comment>
<evidence type="ECO:0000256" key="3">
    <source>
        <dbReference type="ARBA" id="ARBA00012057"/>
    </source>
</evidence>
<dbReference type="PANTHER" id="PTHR10885">
    <property type="entry name" value="ISOPENTENYL-DIPHOSPHATE DELTA-ISOMERASE"/>
    <property type="match status" value="1"/>
</dbReference>
<keyword evidence="8" id="KW-1185">Reference proteome</keyword>
<dbReference type="AlphaFoldDB" id="A0A4R2LR91"/>
<dbReference type="OrthoDB" id="9786032at2"/>
<dbReference type="CDD" id="cd02885">
    <property type="entry name" value="NUDIX_IPP_Isomerase"/>
    <property type="match status" value="1"/>
</dbReference>
<evidence type="ECO:0000259" key="6">
    <source>
        <dbReference type="PROSITE" id="PS51462"/>
    </source>
</evidence>
<dbReference type="GO" id="GO:0005737">
    <property type="term" value="C:cytoplasm"/>
    <property type="evidence" value="ECO:0007669"/>
    <property type="project" value="TreeGrafter"/>
</dbReference>
<proteinExistence type="inferred from homology"/>
<dbReference type="Gene3D" id="3.90.79.10">
    <property type="entry name" value="Nucleoside Triphosphate Pyrophosphohydrolase"/>
    <property type="match status" value="1"/>
</dbReference>
<dbReference type="GO" id="GO:0009240">
    <property type="term" value="P:isopentenyl diphosphate biosynthetic process"/>
    <property type="evidence" value="ECO:0007669"/>
    <property type="project" value="TreeGrafter"/>
</dbReference>
<keyword evidence="4" id="KW-0414">Isoprene biosynthesis</keyword>
<dbReference type="GO" id="GO:0004452">
    <property type="term" value="F:isopentenyl-diphosphate delta-isomerase activity"/>
    <property type="evidence" value="ECO:0007669"/>
    <property type="project" value="UniProtKB-EC"/>
</dbReference>
<dbReference type="EC" id="5.3.3.2" evidence="3"/>
<feature type="domain" description="Nudix hydrolase" evidence="6">
    <location>
        <begin position="28"/>
        <end position="180"/>
    </location>
</feature>
<evidence type="ECO:0000256" key="4">
    <source>
        <dbReference type="ARBA" id="ARBA00023229"/>
    </source>
</evidence>
<dbReference type="PROSITE" id="PS51462">
    <property type="entry name" value="NUDIX"/>
    <property type="match status" value="1"/>
</dbReference>
<dbReference type="InterPro" id="IPR011876">
    <property type="entry name" value="IsopentenylPP_isomerase_typ1"/>
</dbReference>